<keyword evidence="3" id="KW-1185">Reference proteome</keyword>
<dbReference type="KEGG" id="camu:CA2015_2745"/>
<dbReference type="Gene3D" id="3.40.50.1010">
    <property type="entry name" value="5'-nuclease"/>
    <property type="match status" value="1"/>
</dbReference>
<dbReference type="InterPro" id="IPR002716">
    <property type="entry name" value="PIN_dom"/>
</dbReference>
<sequence>MKVVVDTKIVFSALLTPNGSISDILLNSSGTFDFFTPTFLLEELAHHHQKLLKLSAYSEQDLSFMKRMVLKKIEFIDLELISDLFWKKAIKMTTPIDEFDAPFVALSLALGASLWTGDKKLAKGLRLQKIDWAVNTADLEVIRDRS</sequence>
<dbReference type="RefSeq" id="WP_048642413.1">
    <property type="nucleotide sequence ID" value="NZ_CP012040.1"/>
</dbReference>
<evidence type="ECO:0000313" key="2">
    <source>
        <dbReference type="EMBL" id="AKP52155.1"/>
    </source>
</evidence>
<organism evidence="2 3">
    <name type="scientific">Cyclobacterium amurskyense</name>
    <dbReference type="NCBI Taxonomy" id="320787"/>
    <lineage>
        <taxon>Bacteria</taxon>
        <taxon>Pseudomonadati</taxon>
        <taxon>Bacteroidota</taxon>
        <taxon>Cytophagia</taxon>
        <taxon>Cytophagales</taxon>
        <taxon>Cyclobacteriaceae</taxon>
        <taxon>Cyclobacterium</taxon>
    </lineage>
</organism>
<evidence type="ECO:0000259" key="1">
    <source>
        <dbReference type="Pfam" id="PF10130"/>
    </source>
</evidence>
<reference evidence="2 3" key="1">
    <citation type="submission" date="2015-07" db="EMBL/GenBank/DDBJ databases">
        <authorList>
            <person name="Kim K.M."/>
        </authorList>
    </citation>
    <scope>NUCLEOTIDE SEQUENCE [LARGE SCALE GENOMIC DNA]</scope>
    <source>
        <strain evidence="2 3">KCTC 12363</strain>
    </source>
</reference>
<evidence type="ECO:0000313" key="3">
    <source>
        <dbReference type="Proteomes" id="UP000036520"/>
    </source>
</evidence>
<accession>A0A0H4PGI9</accession>
<gene>
    <name evidence="2" type="ORF">CA2015_2745</name>
</gene>
<dbReference type="Proteomes" id="UP000036520">
    <property type="component" value="Chromosome"/>
</dbReference>
<dbReference type="STRING" id="320787.CA2015_2745"/>
<dbReference type="EMBL" id="CP012040">
    <property type="protein sequence ID" value="AKP52155.1"/>
    <property type="molecule type" value="Genomic_DNA"/>
</dbReference>
<dbReference type="SUPFAM" id="SSF88723">
    <property type="entry name" value="PIN domain-like"/>
    <property type="match status" value="1"/>
</dbReference>
<name>A0A0H4PGI9_9BACT</name>
<feature type="domain" description="PIN" evidence="1">
    <location>
        <begin position="4"/>
        <end position="129"/>
    </location>
</feature>
<dbReference type="AlphaFoldDB" id="A0A0H4PGI9"/>
<dbReference type="InterPro" id="IPR029060">
    <property type="entry name" value="PIN-like_dom_sf"/>
</dbReference>
<dbReference type="Pfam" id="PF10130">
    <property type="entry name" value="PIN_2"/>
    <property type="match status" value="1"/>
</dbReference>
<proteinExistence type="predicted"/>
<protein>
    <submittedName>
        <fullName evidence="2">Putative nucleotide-binding protein</fullName>
    </submittedName>
</protein>